<evidence type="ECO:0000313" key="1">
    <source>
        <dbReference type="EMBL" id="MBM7631825.1"/>
    </source>
</evidence>
<reference evidence="1 2" key="1">
    <citation type="submission" date="2021-01" db="EMBL/GenBank/DDBJ databases">
        <title>Genomic Encyclopedia of Type Strains, Phase IV (KMG-IV): sequencing the most valuable type-strain genomes for metagenomic binning, comparative biology and taxonomic classification.</title>
        <authorList>
            <person name="Goeker M."/>
        </authorList>
    </citation>
    <scope>NUCLEOTIDE SEQUENCE [LARGE SCALE GENOMIC DNA]</scope>
    <source>
        <strain evidence="1 2">DSM 25540</strain>
    </source>
</reference>
<organism evidence="1 2">
    <name type="scientific">Geomicrobium sediminis</name>
    <dbReference type="NCBI Taxonomy" id="1347788"/>
    <lineage>
        <taxon>Bacteria</taxon>
        <taxon>Bacillati</taxon>
        <taxon>Bacillota</taxon>
        <taxon>Bacilli</taxon>
        <taxon>Bacillales</taxon>
        <taxon>Geomicrobium</taxon>
    </lineage>
</organism>
<evidence type="ECO:0000313" key="2">
    <source>
        <dbReference type="Proteomes" id="UP000741863"/>
    </source>
</evidence>
<sequence length="117" mass="13878">MMVSVGTLERAEADELMESFALRVTIETKDGGYQWRFDSPDLYEFQDGDRVLRSEDAKEHVENMSKQLHVNEKVTADQLAERIKQHFPKLRKMDVRWKNGEGELYTWRWKSEQVLVD</sequence>
<gene>
    <name evidence="1" type="ORF">JOD17_000917</name>
</gene>
<protein>
    <submittedName>
        <fullName evidence="1">Uncharacterized protein</fullName>
    </submittedName>
</protein>
<dbReference type="Proteomes" id="UP000741863">
    <property type="component" value="Unassembled WGS sequence"/>
</dbReference>
<proteinExistence type="predicted"/>
<dbReference type="EMBL" id="JAFBEC010000002">
    <property type="protein sequence ID" value="MBM7631825.1"/>
    <property type="molecule type" value="Genomic_DNA"/>
</dbReference>
<accession>A0ABS2P9S3</accession>
<keyword evidence="2" id="KW-1185">Reference proteome</keyword>
<dbReference type="RefSeq" id="WP_152549489.1">
    <property type="nucleotide sequence ID" value="NZ_JAFBEC010000002.1"/>
</dbReference>
<name>A0ABS2P9S3_9BACL</name>
<comment type="caution">
    <text evidence="1">The sequence shown here is derived from an EMBL/GenBank/DDBJ whole genome shotgun (WGS) entry which is preliminary data.</text>
</comment>